<proteinExistence type="predicted"/>
<accession>A0A2D4JAU7</accession>
<organism evidence="1">
    <name type="scientific">Micrurus lemniscatus lemniscatus</name>
    <dbReference type="NCBI Taxonomy" id="129467"/>
    <lineage>
        <taxon>Eukaryota</taxon>
        <taxon>Metazoa</taxon>
        <taxon>Chordata</taxon>
        <taxon>Craniata</taxon>
        <taxon>Vertebrata</taxon>
        <taxon>Euteleostomi</taxon>
        <taxon>Lepidosauria</taxon>
        <taxon>Squamata</taxon>
        <taxon>Bifurcata</taxon>
        <taxon>Unidentata</taxon>
        <taxon>Episquamata</taxon>
        <taxon>Toxicofera</taxon>
        <taxon>Serpentes</taxon>
        <taxon>Colubroidea</taxon>
        <taxon>Elapidae</taxon>
        <taxon>Elapinae</taxon>
        <taxon>Micrurus</taxon>
    </lineage>
</organism>
<dbReference type="AlphaFoldDB" id="A0A2D4JAU7"/>
<reference evidence="1" key="2">
    <citation type="submission" date="2017-11" db="EMBL/GenBank/DDBJ databases">
        <title>Coralsnake Venomics: Analyses of Venom Gland Transcriptomes and Proteomes of Six Brazilian Taxa.</title>
        <authorList>
            <person name="Aird S.D."/>
            <person name="Jorge da Silva N."/>
            <person name="Qiu L."/>
            <person name="Villar-Briones A."/>
            <person name="Aparecida-Saddi V."/>
            <person name="Campos-Telles M.P."/>
            <person name="Grau M."/>
            <person name="Mikheyev A.S."/>
        </authorList>
    </citation>
    <scope>NUCLEOTIDE SEQUENCE</scope>
    <source>
        <tissue evidence="1">Venom_gland</tissue>
    </source>
</reference>
<name>A0A2D4JAU7_MICLE</name>
<sequence>MYNAHRRLDLLEDFRHSSTKIWVATRCQPRARNLELFPTMSCLFSSSTSSFMKTFVICFAGGIFRQEDSPKCSKVYLQIVGSAKNVSGTFFSHVVALQCCKKSFGN</sequence>
<protein>
    <submittedName>
        <fullName evidence="1">Uncharacterized protein</fullName>
    </submittedName>
</protein>
<reference evidence="1" key="1">
    <citation type="submission" date="2017-07" db="EMBL/GenBank/DDBJ databases">
        <authorList>
            <person name="Mikheyev A."/>
            <person name="Grau M."/>
        </authorList>
    </citation>
    <scope>NUCLEOTIDE SEQUENCE</scope>
    <source>
        <tissue evidence="1">Venom_gland</tissue>
    </source>
</reference>
<evidence type="ECO:0000313" key="1">
    <source>
        <dbReference type="EMBL" id="LAA93622.1"/>
    </source>
</evidence>
<dbReference type="EMBL" id="IACK01152572">
    <property type="protein sequence ID" value="LAA93622.1"/>
    <property type="molecule type" value="Transcribed_RNA"/>
</dbReference>
<dbReference type="EMBL" id="IACK01152575">
    <property type="protein sequence ID" value="LAA93625.1"/>
    <property type="molecule type" value="Transcribed_RNA"/>
</dbReference>